<feature type="non-terminal residue" evidence="1">
    <location>
        <position position="1"/>
    </location>
</feature>
<sequence>TSVGFPKRNWKLGHVLRGGVIATRMYRVRSRYELTPLDEVRLAAVIQRTTTAET</sequence>
<feature type="non-terminal residue" evidence="1">
    <location>
        <position position="54"/>
    </location>
</feature>
<gene>
    <name evidence="1" type="ORF">BGT96224V2_LOCUS3029</name>
</gene>
<evidence type="ECO:0000313" key="1">
    <source>
        <dbReference type="EMBL" id="SUZ09867.1"/>
    </source>
</evidence>
<dbReference type="EMBL" id="UIGY01000062">
    <property type="protein sequence ID" value="SUZ09867.1"/>
    <property type="molecule type" value="Genomic_DNA"/>
</dbReference>
<dbReference type="AlphaFoldDB" id="A0A381L8F6"/>
<protein>
    <submittedName>
        <fullName evidence="1">Bgt-20620-4</fullName>
    </submittedName>
</protein>
<accession>A0A381L8F6</accession>
<organism evidence="1">
    <name type="scientific">Blumeria graminis f. sp. tritici 96224</name>
    <dbReference type="NCBI Taxonomy" id="1268274"/>
    <lineage>
        <taxon>Eukaryota</taxon>
        <taxon>Fungi</taxon>
        <taxon>Dikarya</taxon>
        <taxon>Ascomycota</taxon>
        <taxon>Pezizomycotina</taxon>
        <taxon>Leotiomycetes</taxon>
        <taxon>Erysiphales</taxon>
        <taxon>Erysiphaceae</taxon>
        <taxon>Blumeria</taxon>
    </lineage>
</organism>
<proteinExistence type="predicted"/>
<name>A0A381L8F6_BLUGR</name>
<reference evidence="1" key="1">
    <citation type="submission" date="2018-07" db="EMBL/GenBank/DDBJ databases">
        <authorList>
            <person name="Quirk P.G."/>
            <person name="Krulwich T.A."/>
        </authorList>
    </citation>
    <scope>NUCLEOTIDE SEQUENCE</scope>
    <source>
        <strain evidence="1">96224</strain>
    </source>
</reference>